<dbReference type="Pfam" id="PF03514">
    <property type="entry name" value="GRAS"/>
    <property type="match status" value="1"/>
</dbReference>
<evidence type="ECO:0008006" key="7">
    <source>
        <dbReference type="Google" id="ProtNLM"/>
    </source>
</evidence>
<feature type="compositionally biased region" description="Polar residues" evidence="4">
    <location>
        <begin position="147"/>
        <end position="156"/>
    </location>
</feature>
<evidence type="ECO:0000256" key="2">
    <source>
        <dbReference type="ARBA" id="ARBA00023163"/>
    </source>
</evidence>
<keyword evidence="1" id="KW-0805">Transcription regulation</keyword>
<organism evidence="5 6">
    <name type="scientific">Dendrobium nobile</name>
    <name type="common">Orchid</name>
    <dbReference type="NCBI Taxonomy" id="94219"/>
    <lineage>
        <taxon>Eukaryota</taxon>
        <taxon>Viridiplantae</taxon>
        <taxon>Streptophyta</taxon>
        <taxon>Embryophyta</taxon>
        <taxon>Tracheophyta</taxon>
        <taxon>Spermatophyta</taxon>
        <taxon>Magnoliopsida</taxon>
        <taxon>Liliopsida</taxon>
        <taxon>Asparagales</taxon>
        <taxon>Orchidaceae</taxon>
        <taxon>Epidendroideae</taxon>
        <taxon>Malaxideae</taxon>
        <taxon>Dendrobiinae</taxon>
        <taxon>Dendrobium</taxon>
    </lineage>
</organism>
<dbReference type="InterPro" id="IPR005202">
    <property type="entry name" value="TF_GRAS"/>
</dbReference>
<protein>
    <recommendedName>
        <fullName evidence="7">Scarecrow-like protein 28</fullName>
    </recommendedName>
</protein>
<comment type="caution">
    <text evidence="5">The sequence shown here is derived from an EMBL/GenBank/DDBJ whole genome shotgun (WGS) entry which is preliminary data.</text>
</comment>
<keyword evidence="6" id="KW-1185">Reference proteome</keyword>
<dbReference type="PROSITE" id="PS50985">
    <property type="entry name" value="GRAS"/>
    <property type="match status" value="1"/>
</dbReference>
<evidence type="ECO:0000313" key="5">
    <source>
        <dbReference type="EMBL" id="KAI0520519.1"/>
    </source>
</evidence>
<feature type="region of interest" description="Disordered" evidence="4">
    <location>
        <begin position="83"/>
        <end position="108"/>
    </location>
</feature>
<reference evidence="5" key="1">
    <citation type="journal article" date="2022" name="Front. Genet.">
        <title>Chromosome-Scale Assembly of the Dendrobium nobile Genome Provides Insights Into the Molecular Mechanism of the Biosynthesis of the Medicinal Active Ingredient of Dendrobium.</title>
        <authorList>
            <person name="Xu Q."/>
            <person name="Niu S.-C."/>
            <person name="Li K.-L."/>
            <person name="Zheng P.-J."/>
            <person name="Zhang X.-J."/>
            <person name="Jia Y."/>
            <person name="Liu Y."/>
            <person name="Niu Y.-X."/>
            <person name="Yu L.-H."/>
            <person name="Chen D.-F."/>
            <person name="Zhang G.-Q."/>
        </authorList>
    </citation>
    <scope>NUCLEOTIDE SEQUENCE</scope>
    <source>
        <tissue evidence="5">Leaf</tissue>
    </source>
</reference>
<dbReference type="OrthoDB" id="1902659at2759"/>
<gene>
    <name evidence="5" type="ORF">KFK09_007995</name>
</gene>
<feature type="region of interest" description="SAW" evidence="3">
    <location>
        <begin position="479"/>
        <end position="557"/>
    </location>
</feature>
<evidence type="ECO:0000256" key="4">
    <source>
        <dbReference type="SAM" id="MobiDB-lite"/>
    </source>
</evidence>
<sequence length="571" mass="64074">MGTQRLDLPCSFTRKEAAMVSLSLERPAESRGSCSFRPRPVTISSSAIIAQTASWESRREIGRELWNRKRSFKKFHQCGSFEDPDIDRAKKKRTNSSGEGDYNDEKKPSFLAGQFQAGTSGCPNIKSGSSTSGCPNIKSDSSSSSDTHGLSPNLSEDSSHNEEGNPSGEVSGFESSVKRTKTEHEGLELMSFLIECAQAISSSNHTAANFYLARLGDMSSPTGTSIQRLVAYFTEALAFRAAKKWQHIFSIAPPRELTEMNDNDEAVALRILNNVTPIIRFIHFTLNERLLTAFEGKERIHIIDFDIKQGLQWPSLLHSLASMPNPPTHVRVTGIGESKQELQDTGTRLAGLAQALRLPFEFHSVVDRIEDVRLWMLHVKENECVAVNCVLQLHRALYAKNHIVLMAMLGLIRSTNPSIVLMAETEAEHNELRWEKRFANALKYYSAVFDLLDYSFTGDSASRIKIEEMFARKIRNLVAYEGVERIERHERFDQWRGMMEDGGFRCVGFNEREIIQSKLLLKMYNCENYSVDKEGGDGFGLTLKWMDQSLYTVSAWAPMEIGGSSSALQPG</sequence>
<evidence type="ECO:0000256" key="1">
    <source>
        <dbReference type="ARBA" id="ARBA00023015"/>
    </source>
</evidence>
<feature type="region of interest" description="PFYRE" evidence="3">
    <location>
        <begin position="385"/>
        <end position="476"/>
    </location>
</feature>
<keyword evidence="2" id="KW-0804">Transcription</keyword>
<dbReference type="SMR" id="A0A8T3BVV8"/>
<feature type="region of interest" description="Disordered" evidence="4">
    <location>
        <begin position="121"/>
        <end position="179"/>
    </location>
</feature>
<dbReference type="EMBL" id="JAGYWB010000006">
    <property type="protein sequence ID" value="KAI0520519.1"/>
    <property type="molecule type" value="Genomic_DNA"/>
</dbReference>
<evidence type="ECO:0000256" key="3">
    <source>
        <dbReference type="PROSITE-ProRule" id="PRU01191"/>
    </source>
</evidence>
<dbReference type="Proteomes" id="UP000829196">
    <property type="component" value="Unassembled WGS sequence"/>
</dbReference>
<evidence type="ECO:0000313" key="6">
    <source>
        <dbReference type="Proteomes" id="UP000829196"/>
    </source>
</evidence>
<feature type="compositionally biased region" description="Polar residues" evidence="4">
    <location>
        <begin position="121"/>
        <end position="134"/>
    </location>
</feature>
<accession>A0A8T3BVV8</accession>
<name>A0A8T3BVV8_DENNO</name>
<feature type="short sequence motif" description="VHIID" evidence="3">
    <location>
        <begin position="300"/>
        <end position="304"/>
    </location>
</feature>
<comment type="caution">
    <text evidence="3">Lacks conserved residue(s) required for the propagation of feature annotation.</text>
</comment>
<dbReference type="PANTHER" id="PTHR31636">
    <property type="entry name" value="OSJNBA0084A10.13 PROTEIN-RELATED"/>
    <property type="match status" value="1"/>
</dbReference>
<feature type="region of interest" description="Leucine repeat II (LRII)" evidence="3">
    <location>
        <begin position="344"/>
        <end position="376"/>
    </location>
</feature>
<comment type="similarity">
    <text evidence="3">Belongs to the GRAS family.</text>
</comment>
<feature type="region of interest" description="VHIID" evidence="3">
    <location>
        <begin position="269"/>
        <end position="334"/>
    </location>
</feature>
<dbReference type="AlphaFoldDB" id="A0A8T3BVV8"/>
<proteinExistence type="inferred from homology"/>